<evidence type="ECO:0000256" key="5">
    <source>
        <dbReference type="ARBA" id="ARBA00023186"/>
    </source>
</evidence>
<dbReference type="InterPro" id="IPR001305">
    <property type="entry name" value="HSP_DnaJ_Cys-rich_dom"/>
</dbReference>
<feature type="signal peptide" evidence="7">
    <location>
        <begin position="1"/>
        <end position="18"/>
    </location>
</feature>
<dbReference type="InterPro" id="IPR001623">
    <property type="entry name" value="DnaJ_domain"/>
</dbReference>
<evidence type="ECO:0000313" key="11">
    <source>
        <dbReference type="Proteomes" id="UP001338582"/>
    </source>
</evidence>
<evidence type="ECO:0008006" key="12">
    <source>
        <dbReference type="Google" id="ProtNLM"/>
    </source>
</evidence>
<evidence type="ECO:0000256" key="2">
    <source>
        <dbReference type="ARBA" id="ARBA00022737"/>
    </source>
</evidence>
<evidence type="ECO:0000256" key="7">
    <source>
        <dbReference type="SAM" id="SignalP"/>
    </source>
</evidence>
<dbReference type="GO" id="GO:0030544">
    <property type="term" value="F:Hsp70 protein binding"/>
    <property type="evidence" value="ECO:0007669"/>
    <property type="project" value="InterPro"/>
</dbReference>
<dbReference type="CDD" id="cd10719">
    <property type="entry name" value="DnaJ_zf"/>
    <property type="match status" value="1"/>
</dbReference>
<proteinExistence type="predicted"/>
<dbReference type="InterPro" id="IPR044713">
    <property type="entry name" value="DNJA1/2-like"/>
</dbReference>
<dbReference type="InterPro" id="IPR036869">
    <property type="entry name" value="J_dom_sf"/>
</dbReference>
<keyword evidence="5" id="KW-0143">Chaperone</keyword>
<keyword evidence="4 6" id="KW-0862">Zinc</keyword>
<dbReference type="InterPro" id="IPR008971">
    <property type="entry name" value="HSP40/DnaJ_pept-bd"/>
</dbReference>
<dbReference type="Proteomes" id="UP001338582">
    <property type="component" value="Chromosome 6"/>
</dbReference>
<dbReference type="PROSITE" id="PS51188">
    <property type="entry name" value="ZF_CR"/>
    <property type="match status" value="1"/>
</dbReference>
<keyword evidence="11" id="KW-1185">Reference proteome</keyword>
<keyword evidence="7" id="KW-0732">Signal</keyword>
<dbReference type="InterPro" id="IPR002939">
    <property type="entry name" value="DnaJ_C"/>
</dbReference>
<keyword evidence="1 6" id="KW-0479">Metal-binding</keyword>
<dbReference type="AlphaFoldDB" id="A0AAX4HFA3"/>
<dbReference type="SUPFAM" id="SSF49493">
    <property type="entry name" value="HSP40/DnaJ peptide-binding domain"/>
    <property type="match status" value="2"/>
</dbReference>
<dbReference type="SUPFAM" id="SSF57938">
    <property type="entry name" value="DnaJ/Hsp40 cysteine-rich domain"/>
    <property type="match status" value="1"/>
</dbReference>
<dbReference type="GO" id="GO:0006457">
    <property type="term" value="P:protein folding"/>
    <property type="evidence" value="ECO:0007669"/>
    <property type="project" value="InterPro"/>
</dbReference>
<evidence type="ECO:0000313" key="10">
    <source>
        <dbReference type="EMBL" id="WPK27221.1"/>
    </source>
</evidence>
<dbReference type="FunFam" id="2.10.230.10:FF:000001">
    <property type="entry name" value="DnaJ subfamily A member 2"/>
    <property type="match status" value="1"/>
</dbReference>
<dbReference type="Gene3D" id="1.10.287.110">
    <property type="entry name" value="DnaJ domain"/>
    <property type="match status" value="1"/>
</dbReference>
<dbReference type="PRINTS" id="PR00625">
    <property type="entry name" value="JDOMAIN"/>
</dbReference>
<evidence type="ECO:0000256" key="3">
    <source>
        <dbReference type="ARBA" id="ARBA00022771"/>
    </source>
</evidence>
<accession>A0AAX4HFA3</accession>
<protein>
    <recommendedName>
        <fullName evidence="12">DnaJ-related protein SCJ1</fullName>
    </recommendedName>
</protein>
<reference evidence="10 11" key="1">
    <citation type="submission" date="2023-10" db="EMBL/GenBank/DDBJ databases">
        <title>Draft Genome Sequence of Candida saopaulonensis from a very Premature Infant with Sepsis.</title>
        <authorList>
            <person name="Ning Y."/>
            <person name="Dai R."/>
            <person name="Xiao M."/>
            <person name="Xu Y."/>
            <person name="Yan Q."/>
            <person name="Zhang L."/>
        </authorList>
    </citation>
    <scope>NUCLEOTIDE SEQUENCE [LARGE SCALE GENOMIC DNA]</scope>
    <source>
        <strain evidence="10 11">19XY460</strain>
    </source>
</reference>
<evidence type="ECO:0000256" key="6">
    <source>
        <dbReference type="PROSITE-ProRule" id="PRU00546"/>
    </source>
</evidence>
<dbReference type="EMBL" id="CP138899">
    <property type="protein sequence ID" value="WPK27221.1"/>
    <property type="molecule type" value="Genomic_DNA"/>
</dbReference>
<dbReference type="SMART" id="SM00271">
    <property type="entry name" value="DnaJ"/>
    <property type="match status" value="1"/>
</dbReference>
<evidence type="ECO:0000256" key="1">
    <source>
        <dbReference type="ARBA" id="ARBA00022723"/>
    </source>
</evidence>
<dbReference type="RefSeq" id="XP_062879599.1">
    <property type="nucleotide sequence ID" value="XM_063023529.1"/>
</dbReference>
<feature type="zinc finger region" description="CR-type" evidence="6">
    <location>
        <begin position="139"/>
        <end position="220"/>
    </location>
</feature>
<dbReference type="PANTHER" id="PTHR43888">
    <property type="entry name" value="DNAJ-LIKE-2, ISOFORM A-RELATED"/>
    <property type="match status" value="1"/>
</dbReference>
<dbReference type="Gene3D" id="2.10.230.10">
    <property type="entry name" value="Heat shock protein DnaJ, cysteine-rich domain"/>
    <property type="match status" value="1"/>
</dbReference>
<name>A0AAX4HFA3_9ASCO</name>
<keyword evidence="3 6" id="KW-0863">Zinc-finger</keyword>
<feature type="domain" description="J" evidence="8">
    <location>
        <begin position="20"/>
        <end position="84"/>
    </location>
</feature>
<gene>
    <name evidence="10" type="ORF">PUMCH_004598</name>
</gene>
<dbReference type="GO" id="GO:0008270">
    <property type="term" value="F:zinc ion binding"/>
    <property type="evidence" value="ECO:0007669"/>
    <property type="project" value="UniProtKB-KW"/>
</dbReference>
<feature type="chain" id="PRO_5043971293" description="DnaJ-related protein SCJ1" evidence="7">
    <location>
        <begin position="19"/>
        <end position="357"/>
    </location>
</feature>
<dbReference type="InterPro" id="IPR036410">
    <property type="entry name" value="HSP_DnaJ_Cys-rich_dom_sf"/>
</dbReference>
<dbReference type="GO" id="GO:0051082">
    <property type="term" value="F:unfolded protein binding"/>
    <property type="evidence" value="ECO:0007669"/>
    <property type="project" value="InterPro"/>
</dbReference>
<keyword evidence="2" id="KW-0677">Repeat</keyword>
<organism evidence="10 11">
    <name type="scientific">Australozyma saopauloensis</name>
    <dbReference type="NCBI Taxonomy" id="291208"/>
    <lineage>
        <taxon>Eukaryota</taxon>
        <taxon>Fungi</taxon>
        <taxon>Dikarya</taxon>
        <taxon>Ascomycota</taxon>
        <taxon>Saccharomycotina</taxon>
        <taxon>Pichiomycetes</taxon>
        <taxon>Metschnikowiaceae</taxon>
        <taxon>Australozyma</taxon>
    </lineage>
</organism>
<dbReference type="KEGG" id="asau:88175658"/>
<dbReference type="Pfam" id="PF01556">
    <property type="entry name" value="DnaJ_C"/>
    <property type="match status" value="1"/>
</dbReference>
<evidence type="ECO:0000259" key="8">
    <source>
        <dbReference type="PROSITE" id="PS50076"/>
    </source>
</evidence>
<sequence>MLADLFLATLWLVGLVAALDPYHVLGISRDSDDKTIKSAYRQLSKQYHPDKNQAPGAHDRFIEIGEAYDILSDEQKKLNYDLYGDPNAGQGQNGHGFQFNDMFNQFFNGQGGQQGGQGKKRFQDALIDLQVGLKDFFNGRDVDFTVQMNNICESCEGSGSADGQRHQCSKCNGSGVVIIRRQIGPMIQQFQSHCDQCNGQGSTIANLCQECGGGGTVRKTRKVNVFLSAGTPRNHVVTLEGEGDQHPDYLPGNMNVKFVETPLENWGFYRIGDNLYRTEPLTSSEARNGGWKREIKLFDDEVVVILRETGVSVMDGHVDVIAEHGMPKLNDNTEFGNMYVTYKVIAVGGKKLEKDEL</sequence>
<dbReference type="GeneID" id="88175658"/>
<feature type="domain" description="CR-type" evidence="9">
    <location>
        <begin position="139"/>
        <end position="220"/>
    </location>
</feature>
<dbReference type="InterPro" id="IPR018253">
    <property type="entry name" value="DnaJ_domain_CS"/>
</dbReference>
<evidence type="ECO:0000259" key="9">
    <source>
        <dbReference type="PROSITE" id="PS51188"/>
    </source>
</evidence>
<dbReference type="PROSITE" id="PS00636">
    <property type="entry name" value="DNAJ_1"/>
    <property type="match status" value="1"/>
</dbReference>
<dbReference type="Gene3D" id="2.60.260.20">
    <property type="entry name" value="Urease metallochaperone UreE, N-terminal domain"/>
    <property type="match status" value="2"/>
</dbReference>
<evidence type="ECO:0000256" key="4">
    <source>
        <dbReference type="ARBA" id="ARBA00022833"/>
    </source>
</evidence>
<dbReference type="Pfam" id="PF00684">
    <property type="entry name" value="DnaJ_CXXCXGXG"/>
    <property type="match status" value="1"/>
</dbReference>
<dbReference type="SUPFAM" id="SSF46565">
    <property type="entry name" value="Chaperone J-domain"/>
    <property type="match status" value="1"/>
</dbReference>
<dbReference type="PROSITE" id="PS50076">
    <property type="entry name" value="DNAJ_2"/>
    <property type="match status" value="1"/>
</dbReference>
<dbReference type="Pfam" id="PF00226">
    <property type="entry name" value="DnaJ"/>
    <property type="match status" value="1"/>
</dbReference>
<dbReference type="CDD" id="cd06257">
    <property type="entry name" value="DnaJ"/>
    <property type="match status" value="1"/>
</dbReference>